<dbReference type="SMART" id="SM00020">
    <property type="entry name" value="Tryp_SPc"/>
    <property type="match status" value="1"/>
</dbReference>
<proteinExistence type="inferred from homology"/>
<gene>
    <name evidence="8" type="ORF">CTOB1V02_LOCUS14344</name>
</gene>
<dbReference type="PANTHER" id="PTHR24256">
    <property type="entry name" value="TRYPTASE-RELATED"/>
    <property type="match status" value="1"/>
</dbReference>
<comment type="similarity">
    <text evidence="6">Belongs to the peptidase S1 family. CLIP subfamily.</text>
</comment>
<dbReference type="GO" id="GO:0005576">
    <property type="term" value="C:extracellular region"/>
    <property type="evidence" value="ECO:0007669"/>
    <property type="project" value="UniProtKB-SubCell"/>
</dbReference>
<keyword evidence="5" id="KW-0325">Glycoprotein</keyword>
<keyword evidence="2" id="KW-0964">Secreted</keyword>
<dbReference type="InterPro" id="IPR001254">
    <property type="entry name" value="Trypsin_dom"/>
</dbReference>
<evidence type="ECO:0000256" key="5">
    <source>
        <dbReference type="ARBA" id="ARBA00023180"/>
    </source>
</evidence>
<keyword evidence="4" id="KW-1015">Disulfide bond</keyword>
<dbReference type="Gene3D" id="2.40.10.10">
    <property type="entry name" value="Trypsin-like serine proteases"/>
    <property type="match status" value="1"/>
</dbReference>
<reference evidence="8" key="1">
    <citation type="submission" date="2020-11" db="EMBL/GenBank/DDBJ databases">
        <authorList>
            <person name="Tran Van P."/>
        </authorList>
    </citation>
    <scope>NUCLEOTIDE SEQUENCE</scope>
</reference>
<protein>
    <submittedName>
        <fullName evidence="8">Uncharacterized protein</fullName>
    </submittedName>
</protein>
<accession>A0A7R8WQZ3</accession>
<dbReference type="FunFam" id="2.40.10.10:FF:000054">
    <property type="entry name" value="Complement C1r subcomponent"/>
    <property type="match status" value="1"/>
</dbReference>
<dbReference type="InterPro" id="IPR051487">
    <property type="entry name" value="Ser/Thr_Proteases_Immune/Dev"/>
</dbReference>
<dbReference type="GO" id="GO:0006508">
    <property type="term" value="P:proteolysis"/>
    <property type="evidence" value="ECO:0007669"/>
    <property type="project" value="InterPro"/>
</dbReference>
<dbReference type="OrthoDB" id="10004439at2759"/>
<evidence type="ECO:0000256" key="2">
    <source>
        <dbReference type="ARBA" id="ARBA00022525"/>
    </source>
</evidence>
<dbReference type="InterPro" id="IPR043504">
    <property type="entry name" value="Peptidase_S1_PA_chymotrypsin"/>
</dbReference>
<dbReference type="EMBL" id="OB679724">
    <property type="protein sequence ID" value="CAD7236529.1"/>
    <property type="molecule type" value="Genomic_DNA"/>
</dbReference>
<dbReference type="PROSITE" id="PS50240">
    <property type="entry name" value="TRYPSIN_DOM"/>
    <property type="match status" value="1"/>
</dbReference>
<comment type="subcellular location">
    <subcellularLocation>
        <location evidence="1">Secreted</location>
    </subcellularLocation>
</comment>
<evidence type="ECO:0000256" key="7">
    <source>
        <dbReference type="SAM" id="MobiDB-lite"/>
    </source>
</evidence>
<evidence type="ECO:0000256" key="6">
    <source>
        <dbReference type="ARBA" id="ARBA00024195"/>
    </source>
</evidence>
<organism evidence="8">
    <name type="scientific">Cyprideis torosa</name>
    <dbReference type="NCBI Taxonomy" id="163714"/>
    <lineage>
        <taxon>Eukaryota</taxon>
        <taxon>Metazoa</taxon>
        <taxon>Ecdysozoa</taxon>
        <taxon>Arthropoda</taxon>
        <taxon>Crustacea</taxon>
        <taxon>Oligostraca</taxon>
        <taxon>Ostracoda</taxon>
        <taxon>Podocopa</taxon>
        <taxon>Podocopida</taxon>
        <taxon>Cytherocopina</taxon>
        <taxon>Cytheroidea</taxon>
        <taxon>Cytherideidae</taxon>
        <taxon>Cyprideis</taxon>
    </lineage>
</organism>
<dbReference type="AlphaFoldDB" id="A0A7R8WQZ3"/>
<evidence type="ECO:0000313" key="8">
    <source>
        <dbReference type="EMBL" id="CAD7236529.1"/>
    </source>
</evidence>
<keyword evidence="3" id="KW-0732">Signal</keyword>
<dbReference type="InterPro" id="IPR009003">
    <property type="entry name" value="Peptidase_S1_PA"/>
</dbReference>
<feature type="region of interest" description="Disordered" evidence="7">
    <location>
        <begin position="1"/>
        <end position="45"/>
    </location>
</feature>
<name>A0A7R8WQZ3_9CRUS</name>
<dbReference type="Pfam" id="PF00089">
    <property type="entry name" value="Trypsin"/>
    <property type="match status" value="1"/>
</dbReference>
<dbReference type="SUPFAM" id="SSF50494">
    <property type="entry name" value="Trypsin-like serine proteases"/>
    <property type="match status" value="1"/>
</dbReference>
<sequence length="155" mass="16686">MATASRNTVPVEDIKNVPIANKKEKKRDDSSESVTPPGPSSPVPLHVNLTIQDADSCSEQFKKFPQALPNGVTKDMLCAGDRGKDTCQNDSGGPLLFDARQNLDGTLVREFVLVGVVSGGIGCGETPGIYTRVSSYTDWILETMLEKSQMNKDAV</sequence>
<evidence type="ECO:0000256" key="1">
    <source>
        <dbReference type="ARBA" id="ARBA00004613"/>
    </source>
</evidence>
<evidence type="ECO:0000256" key="3">
    <source>
        <dbReference type="ARBA" id="ARBA00022729"/>
    </source>
</evidence>
<evidence type="ECO:0000256" key="4">
    <source>
        <dbReference type="ARBA" id="ARBA00023157"/>
    </source>
</evidence>
<dbReference type="GO" id="GO:0004252">
    <property type="term" value="F:serine-type endopeptidase activity"/>
    <property type="evidence" value="ECO:0007669"/>
    <property type="project" value="InterPro"/>
</dbReference>